<dbReference type="InterPro" id="IPR051534">
    <property type="entry name" value="CBASS_pafABC_assoc_protein"/>
</dbReference>
<gene>
    <name evidence="3" type="ORF">EDD61_10384</name>
</gene>
<evidence type="ECO:0000313" key="4">
    <source>
        <dbReference type="Proteomes" id="UP000295773"/>
    </source>
</evidence>
<dbReference type="Gene3D" id="1.10.10.10">
    <property type="entry name" value="Winged helix-like DNA-binding domain superfamily/Winged helix DNA-binding domain"/>
    <property type="match status" value="1"/>
</dbReference>
<keyword evidence="3" id="KW-0238">DNA-binding</keyword>
<evidence type="ECO:0000259" key="1">
    <source>
        <dbReference type="Pfam" id="PF08279"/>
    </source>
</evidence>
<dbReference type="Proteomes" id="UP000295773">
    <property type="component" value="Unassembled WGS sequence"/>
</dbReference>
<dbReference type="InterPro" id="IPR036388">
    <property type="entry name" value="WH-like_DNA-bd_sf"/>
</dbReference>
<evidence type="ECO:0000259" key="2">
    <source>
        <dbReference type="Pfam" id="PF13280"/>
    </source>
</evidence>
<dbReference type="InterPro" id="IPR026881">
    <property type="entry name" value="WYL_dom"/>
</dbReference>
<dbReference type="GO" id="GO:0003677">
    <property type="term" value="F:DNA binding"/>
    <property type="evidence" value="ECO:0007669"/>
    <property type="project" value="UniProtKB-KW"/>
</dbReference>
<comment type="caution">
    <text evidence="3">The sequence shown here is derived from an EMBL/GenBank/DDBJ whole genome shotgun (WGS) entry which is preliminary data.</text>
</comment>
<dbReference type="EMBL" id="SMBP01000003">
    <property type="protein sequence ID" value="TCU62671.1"/>
    <property type="molecule type" value="Genomic_DNA"/>
</dbReference>
<reference evidence="3 4" key="1">
    <citation type="submission" date="2019-03" db="EMBL/GenBank/DDBJ databases">
        <title>Genomic Encyclopedia of Type Strains, Phase IV (KMG-IV): sequencing the most valuable type-strain genomes for metagenomic binning, comparative biology and taxonomic classification.</title>
        <authorList>
            <person name="Goeker M."/>
        </authorList>
    </citation>
    <scope>NUCLEOTIDE SEQUENCE [LARGE SCALE GENOMIC DNA]</scope>
    <source>
        <strain evidence="3 4">DSM 29481</strain>
    </source>
</reference>
<dbReference type="RefSeq" id="WP_132223857.1">
    <property type="nucleotide sequence ID" value="NZ_JANKBG010000003.1"/>
</dbReference>
<feature type="domain" description="WYL" evidence="2">
    <location>
        <begin position="142"/>
        <end position="205"/>
    </location>
</feature>
<dbReference type="InterPro" id="IPR036390">
    <property type="entry name" value="WH_DNA-bd_sf"/>
</dbReference>
<dbReference type="SUPFAM" id="SSF46785">
    <property type="entry name" value="Winged helix' DNA-binding domain"/>
    <property type="match status" value="1"/>
</dbReference>
<proteinExistence type="predicted"/>
<protein>
    <submittedName>
        <fullName evidence="3">Putative DNA-binding transcriptional regulator YafY</fullName>
    </submittedName>
</protein>
<accession>A0A4R3TKA6</accession>
<dbReference type="PROSITE" id="PS52050">
    <property type="entry name" value="WYL"/>
    <property type="match status" value="1"/>
</dbReference>
<dbReference type="AlphaFoldDB" id="A0A4R3TKA6"/>
<keyword evidence="4" id="KW-1185">Reference proteome</keyword>
<name>A0A4R3TKA6_9FIRM</name>
<feature type="domain" description="Helix-turn-helix type 11" evidence="1">
    <location>
        <begin position="8"/>
        <end position="61"/>
    </location>
</feature>
<sequence length="332" mass="38281">MKRSARCIQMLQLLKARGFLSREELATLLDTNIRNVSEYRKELEEAGYSIISTTGKYGGYQLDASCLFPIVGLRQEEVKAVSEAISYMKSHDDFLLLPQFLSAMDKLMATLTMEKKEGSIYVKGNTPLLNPMLKEFIMRMDGARNDQLAVDIVYKGMHAKNFEKVRIHPYEILNDAGSYYCLAYSLKAKDYRNFKFSEERMKKVQVSDVKFQRDADFQVSEHIGKKGLIRNEVYELDVLIHGESALLVSEKMIGIDPKGEWIDEHVLHFTTIMEGKIPAMQFLLSLGNQVEVRKPLSLKAELKHIVEDMFRQYHETKVPTYDIIQDRESVEK</sequence>
<dbReference type="Pfam" id="PF13280">
    <property type="entry name" value="WYL"/>
    <property type="match status" value="1"/>
</dbReference>
<organism evidence="3 4">
    <name type="scientific">Longicatena caecimuris</name>
    <dbReference type="NCBI Taxonomy" id="1796635"/>
    <lineage>
        <taxon>Bacteria</taxon>
        <taxon>Bacillati</taxon>
        <taxon>Bacillota</taxon>
        <taxon>Erysipelotrichia</taxon>
        <taxon>Erysipelotrichales</taxon>
        <taxon>Erysipelotrichaceae</taxon>
        <taxon>Longicatena</taxon>
    </lineage>
</organism>
<dbReference type="PANTHER" id="PTHR34580">
    <property type="match status" value="1"/>
</dbReference>
<dbReference type="Pfam" id="PF08279">
    <property type="entry name" value="HTH_11"/>
    <property type="match status" value="1"/>
</dbReference>
<dbReference type="InterPro" id="IPR013196">
    <property type="entry name" value="HTH_11"/>
</dbReference>
<dbReference type="PANTHER" id="PTHR34580:SF1">
    <property type="entry name" value="PROTEIN PAFC"/>
    <property type="match status" value="1"/>
</dbReference>
<evidence type="ECO:0000313" key="3">
    <source>
        <dbReference type="EMBL" id="TCU62671.1"/>
    </source>
</evidence>